<accession>A0A117N1K2</accession>
<dbReference type="Gene3D" id="1.10.1040.10">
    <property type="entry name" value="N-(1-d-carboxylethyl)-l-norvaline Dehydrogenase, domain 2"/>
    <property type="match status" value="1"/>
</dbReference>
<gene>
    <name evidence="7" type="ORF">AU467_34335</name>
</gene>
<dbReference type="InterPro" id="IPR008927">
    <property type="entry name" value="6-PGluconate_DH-like_C_sf"/>
</dbReference>
<evidence type="ECO:0000256" key="1">
    <source>
        <dbReference type="ARBA" id="ARBA00004994"/>
    </source>
</evidence>
<evidence type="ECO:0000256" key="4">
    <source>
        <dbReference type="ARBA" id="ARBA00048793"/>
    </source>
</evidence>
<comment type="caution">
    <text evidence="7">The sequence shown here is derived from an EMBL/GenBank/DDBJ whole genome shotgun (WGS) entry which is preliminary data.</text>
</comment>
<dbReference type="InterPro" id="IPR003421">
    <property type="entry name" value="Opine_DH"/>
</dbReference>
<dbReference type="AlphaFoldDB" id="A0A117N1K2"/>
<reference evidence="7 8" key="1">
    <citation type="submission" date="2015-12" db="EMBL/GenBank/DDBJ databases">
        <title>Draft genome sequence of Mesorhizobium sp. UFLA 01-765, a multitolerant efficient symbiont and plant-growth promoting strain isolated from Zn-mining soil using Leucaena leucocephala as a trap plant.</title>
        <authorList>
            <person name="Rangel W.M."/>
            <person name="Thijs S."/>
            <person name="Longatti S.M."/>
            <person name="Moreira F.M."/>
            <person name="Weyens N."/>
            <person name="Vangronsveld J."/>
            <person name="Van Hamme J.D."/>
            <person name="Bottos E.M."/>
            <person name="Rineau F."/>
        </authorList>
    </citation>
    <scope>NUCLEOTIDE SEQUENCE [LARGE SCALE GENOMIC DNA]</scope>
    <source>
        <strain evidence="7 8">UFLA 01-765</strain>
    </source>
</reference>
<dbReference type="InterPro" id="IPR051729">
    <property type="entry name" value="Opine/Lysopine_DH"/>
</dbReference>
<dbReference type="Pfam" id="PF02558">
    <property type="entry name" value="ApbA"/>
    <property type="match status" value="1"/>
</dbReference>
<evidence type="ECO:0000256" key="3">
    <source>
        <dbReference type="ARBA" id="ARBA00022655"/>
    </source>
</evidence>
<comment type="catalytic activity">
    <reaction evidence="4">
        <text>(R)-pantoate + NADP(+) = 2-dehydropantoate + NADPH + H(+)</text>
        <dbReference type="Rhea" id="RHEA:16233"/>
        <dbReference type="ChEBI" id="CHEBI:11561"/>
        <dbReference type="ChEBI" id="CHEBI:15378"/>
        <dbReference type="ChEBI" id="CHEBI:15980"/>
        <dbReference type="ChEBI" id="CHEBI:57783"/>
        <dbReference type="ChEBI" id="CHEBI:58349"/>
        <dbReference type="EC" id="1.1.1.169"/>
    </reaction>
</comment>
<comment type="pathway">
    <text evidence="1">Cofactor biosynthesis; (R)-pantothenate biosynthesis; (R)-pantoate from 3-methyl-2-oxobutanoate: step 2/2.</text>
</comment>
<evidence type="ECO:0000259" key="5">
    <source>
        <dbReference type="Pfam" id="PF02317"/>
    </source>
</evidence>
<dbReference type="PANTHER" id="PTHR38015">
    <property type="entry name" value="BLR6086 PROTEIN"/>
    <property type="match status" value="1"/>
</dbReference>
<evidence type="ECO:0000313" key="8">
    <source>
        <dbReference type="Proteomes" id="UP000053176"/>
    </source>
</evidence>
<dbReference type="Gene3D" id="3.40.50.720">
    <property type="entry name" value="NAD(P)-binding Rossmann-like Domain"/>
    <property type="match status" value="1"/>
</dbReference>
<evidence type="ECO:0000259" key="6">
    <source>
        <dbReference type="Pfam" id="PF02558"/>
    </source>
</evidence>
<dbReference type="SUPFAM" id="SSF48179">
    <property type="entry name" value="6-phosphogluconate dehydrogenase C-terminal domain-like"/>
    <property type="match status" value="1"/>
</dbReference>
<dbReference type="SUPFAM" id="SSF51735">
    <property type="entry name" value="NAD(P)-binding Rossmann-fold domains"/>
    <property type="match status" value="1"/>
</dbReference>
<keyword evidence="3" id="KW-0566">Pantothenate biosynthesis</keyword>
<organism evidence="7 8">
    <name type="scientific">Rhizobium loti</name>
    <name type="common">Mesorhizobium loti</name>
    <dbReference type="NCBI Taxonomy" id="381"/>
    <lineage>
        <taxon>Bacteria</taxon>
        <taxon>Pseudomonadati</taxon>
        <taxon>Pseudomonadota</taxon>
        <taxon>Alphaproteobacteria</taxon>
        <taxon>Hyphomicrobiales</taxon>
        <taxon>Phyllobacteriaceae</taxon>
        <taxon>Mesorhizobium</taxon>
    </lineage>
</organism>
<dbReference type="EMBL" id="LPWA01000183">
    <property type="protein sequence ID" value="KUM23133.1"/>
    <property type="molecule type" value="Genomic_DNA"/>
</dbReference>
<sequence>MRVSILGAGAIAYGLAAYLAESGHWPTLWSPSGQRTKTLAAGELLRATGDIEAAVPVRIAKDCRDAVANADAVVIALPAYGHKMVMDAAVPHLIDGIPVIISSHSSFAALYLSRRLAERKVRLPIVVWGTTLLTGRQLGPTEVLVTTIRQKLDVATVPLSSQEEGYELCTTLFGDRFVKRDGMLAIALSNLNPQNHLGIALLNLTRMEKAEQWSQGGNVTPAVGRFIEALDAERLAIAAHFGIAVRTVKEHFSLSFHVPMGTVSEMNQEMDRQGRGGFGPATIESRYILEDVPFGLLPTVLLGKITGNPAILHDSGVSILSAAYGRDLKADNDILPALGIEGLSDVGLADLSREGF</sequence>
<feature type="domain" description="Ketopantoate reductase N-terminal" evidence="6">
    <location>
        <begin position="4"/>
        <end position="147"/>
    </location>
</feature>
<dbReference type="GO" id="GO:0008677">
    <property type="term" value="F:2-dehydropantoate 2-reductase activity"/>
    <property type="evidence" value="ECO:0007669"/>
    <property type="project" value="UniProtKB-EC"/>
</dbReference>
<protein>
    <recommendedName>
        <fullName evidence="2">2-dehydropantoate 2-reductase</fullName>
    </recommendedName>
</protein>
<dbReference type="PANTHER" id="PTHR38015:SF1">
    <property type="entry name" value="OPINE DEHYDROGENASE DOMAIN-CONTAINING PROTEIN"/>
    <property type="match status" value="1"/>
</dbReference>
<evidence type="ECO:0000256" key="2">
    <source>
        <dbReference type="ARBA" id="ARBA00019465"/>
    </source>
</evidence>
<feature type="domain" description="Opine dehydrogenase" evidence="5">
    <location>
        <begin position="181"/>
        <end position="323"/>
    </location>
</feature>
<dbReference type="OrthoDB" id="6135265at2"/>
<dbReference type="Pfam" id="PF02317">
    <property type="entry name" value="Octopine_DH"/>
    <property type="match status" value="1"/>
</dbReference>
<proteinExistence type="predicted"/>
<dbReference type="InterPro" id="IPR013332">
    <property type="entry name" value="KPR_N"/>
</dbReference>
<dbReference type="UniPathway" id="UPA00028">
    <property type="reaction ID" value="UER00004"/>
</dbReference>
<evidence type="ECO:0000313" key="7">
    <source>
        <dbReference type="EMBL" id="KUM23133.1"/>
    </source>
</evidence>
<name>A0A117N1K2_RHILI</name>
<dbReference type="GO" id="GO:0015940">
    <property type="term" value="P:pantothenate biosynthetic process"/>
    <property type="evidence" value="ECO:0007669"/>
    <property type="project" value="UniProtKB-UniPathway"/>
</dbReference>
<dbReference type="InterPro" id="IPR013328">
    <property type="entry name" value="6PGD_dom2"/>
</dbReference>
<dbReference type="Proteomes" id="UP000053176">
    <property type="component" value="Unassembled WGS sequence"/>
</dbReference>
<dbReference type="InterPro" id="IPR036291">
    <property type="entry name" value="NAD(P)-bd_dom_sf"/>
</dbReference>